<feature type="domain" description="Major facilitator superfamily (MFS) profile" evidence="7">
    <location>
        <begin position="9"/>
        <end position="386"/>
    </location>
</feature>
<geneLocation type="plasmid" evidence="8 9">
    <name>pB</name>
</geneLocation>
<dbReference type="PANTHER" id="PTHR42718:SF9">
    <property type="entry name" value="MAJOR FACILITATOR SUPERFAMILY MULTIDRUG TRANSPORTER MFSC"/>
    <property type="match status" value="1"/>
</dbReference>
<dbReference type="InterPro" id="IPR011701">
    <property type="entry name" value="MFS"/>
</dbReference>
<dbReference type="PANTHER" id="PTHR42718">
    <property type="entry name" value="MAJOR FACILITATOR SUPERFAMILY MULTIDRUG TRANSPORTER MFSC"/>
    <property type="match status" value="1"/>
</dbReference>
<evidence type="ECO:0000256" key="5">
    <source>
        <dbReference type="ARBA" id="ARBA00023136"/>
    </source>
</evidence>
<feature type="transmembrane region" description="Helical" evidence="6">
    <location>
        <begin position="100"/>
        <end position="121"/>
    </location>
</feature>
<dbReference type="RefSeq" id="WP_244451293.1">
    <property type="nucleotide sequence ID" value="NZ_CP083241.1"/>
</dbReference>
<feature type="transmembrane region" description="Helical" evidence="6">
    <location>
        <begin position="207"/>
        <end position="228"/>
    </location>
</feature>
<feature type="transmembrane region" description="Helical" evidence="6">
    <location>
        <begin position="294"/>
        <end position="313"/>
    </location>
</feature>
<dbReference type="InterPro" id="IPR020846">
    <property type="entry name" value="MFS_dom"/>
</dbReference>
<evidence type="ECO:0000256" key="6">
    <source>
        <dbReference type="SAM" id="Phobius"/>
    </source>
</evidence>
<name>A0A9E7A6A8_9HYPH</name>
<evidence type="ECO:0000313" key="8">
    <source>
        <dbReference type="EMBL" id="UOK73678.1"/>
    </source>
</evidence>
<keyword evidence="3 6" id="KW-0812">Transmembrane</keyword>
<dbReference type="InterPro" id="IPR036259">
    <property type="entry name" value="MFS_trans_sf"/>
</dbReference>
<reference evidence="8" key="1">
    <citation type="submission" date="2021-09" db="EMBL/GenBank/DDBJ databases">
        <title>Network and meta-omics reveal the key degrader and cooperation patterns in an efficient 1,4-dioxane-degrading microbial community.</title>
        <authorList>
            <person name="Dai C."/>
        </authorList>
    </citation>
    <scope>NUCLEOTIDE SEQUENCE</scope>
    <source>
        <strain evidence="8">ZM13</strain>
        <plasmid evidence="8">pB</plasmid>
    </source>
</reference>
<feature type="transmembrane region" description="Helical" evidence="6">
    <location>
        <begin position="75"/>
        <end position="94"/>
    </location>
</feature>
<evidence type="ECO:0000256" key="3">
    <source>
        <dbReference type="ARBA" id="ARBA00022692"/>
    </source>
</evidence>
<dbReference type="PROSITE" id="PS50850">
    <property type="entry name" value="MFS"/>
    <property type="match status" value="1"/>
</dbReference>
<organism evidence="8 9">
    <name type="scientific">Ancylobacter polymorphus</name>
    <dbReference type="NCBI Taxonomy" id="223390"/>
    <lineage>
        <taxon>Bacteria</taxon>
        <taxon>Pseudomonadati</taxon>
        <taxon>Pseudomonadota</taxon>
        <taxon>Alphaproteobacteria</taxon>
        <taxon>Hyphomicrobiales</taxon>
        <taxon>Xanthobacteraceae</taxon>
        <taxon>Ancylobacter</taxon>
    </lineage>
</organism>
<evidence type="ECO:0000313" key="9">
    <source>
        <dbReference type="Proteomes" id="UP000831684"/>
    </source>
</evidence>
<keyword evidence="4 6" id="KW-1133">Transmembrane helix</keyword>
<dbReference type="KEGG" id="apol:K9D25_22780"/>
<evidence type="ECO:0000256" key="1">
    <source>
        <dbReference type="ARBA" id="ARBA00004141"/>
    </source>
</evidence>
<feature type="transmembrane region" description="Helical" evidence="6">
    <location>
        <begin position="240"/>
        <end position="259"/>
    </location>
</feature>
<dbReference type="Pfam" id="PF07690">
    <property type="entry name" value="MFS_1"/>
    <property type="match status" value="1"/>
</dbReference>
<protein>
    <submittedName>
        <fullName evidence="8">MFS transporter</fullName>
    </submittedName>
</protein>
<feature type="transmembrane region" description="Helical" evidence="6">
    <location>
        <begin position="359"/>
        <end position="380"/>
    </location>
</feature>
<dbReference type="AlphaFoldDB" id="A0A9E7A6A8"/>
<feature type="transmembrane region" description="Helical" evidence="6">
    <location>
        <begin position="271"/>
        <end position="288"/>
    </location>
</feature>
<gene>
    <name evidence="8" type="ORF">K9D25_22780</name>
</gene>
<feature type="transmembrane region" description="Helical" evidence="6">
    <location>
        <begin position="163"/>
        <end position="186"/>
    </location>
</feature>
<keyword evidence="5 6" id="KW-0472">Membrane</keyword>
<dbReference type="EMBL" id="CP083241">
    <property type="protein sequence ID" value="UOK73678.1"/>
    <property type="molecule type" value="Genomic_DNA"/>
</dbReference>
<comment type="subcellular location">
    <subcellularLocation>
        <location evidence="1">Membrane</location>
        <topology evidence="1">Multi-pass membrane protein</topology>
    </subcellularLocation>
</comment>
<feature type="transmembrane region" description="Helical" evidence="6">
    <location>
        <begin position="133"/>
        <end position="157"/>
    </location>
</feature>
<dbReference type="SUPFAM" id="SSF103473">
    <property type="entry name" value="MFS general substrate transporter"/>
    <property type="match status" value="1"/>
</dbReference>
<evidence type="ECO:0000256" key="2">
    <source>
        <dbReference type="ARBA" id="ARBA00022448"/>
    </source>
</evidence>
<evidence type="ECO:0000259" key="7">
    <source>
        <dbReference type="PROSITE" id="PS50850"/>
    </source>
</evidence>
<dbReference type="GO" id="GO:0016020">
    <property type="term" value="C:membrane"/>
    <property type="evidence" value="ECO:0007669"/>
    <property type="project" value="UniProtKB-SubCell"/>
</dbReference>
<feature type="transmembrane region" description="Helical" evidence="6">
    <location>
        <begin position="45"/>
        <end position="63"/>
    </location>
</feature>
<accession>A0A9E7A6A8</accession>
<sequence length="386" mass="39655">MSAPSRMPLFLVVAASTIIGIAGVDLVLPAVPLLPERLGGDTARAQLVLAAYSLGTALGLLAFGELGARIDRVRLLTLSLVLFALVSAIAATVSQLDTLVAWRFIQGALGAAPAVFAPGIVRCIFGDEHAPKAMGWLGSAESLAPALAPIAGLYLFGLGDWRLSFWVLAGTGLGCAVASHVLLRPFSGKRSFAKGSYMSLARKPLFLRYWISQSLSLASILIFVFGAPAVFVEQGFGMEAFIALQLVGVATFIAGSLLSSIIAERIGAPKLLWLGTGLLAATFGLIFLSAVSGYGSIEVILPLFALNGLGFGLRGPIGFHRAIVAADGDDGRAAALVVLLVLMAAALGTAVLAPHLALGLAPLAGFAASVSCAALAALLIGRSQER</sequence>
<proteinExistence type="predicted"/>
<dbReference type="GO" id="GO:0022857">
    <property type="term" value="F:transmembrane transporter activity"/>
    <property type="evidence" value="ECO:0007669"/>
    <property type="project" value="InterPro"/>
</dbReference>
<keyword evidence="8" id="KW-0614">Plasmid</keyword>
<keyword evidence="2" id="KW-0813">Transport</keyword>
<feature type="transmembrane region" description="Helical" evidence="6">
    <location>
        <begin position="333"/>
        <end position="353"/>
    </location>
</feature>
<dbReference type="Proteomes" id="UP000831684">
    <property type="component" value="Plasmid pB"/>
</dbReference>
<dbReference type="Gene3D" id="1.20.1720.10">
    <property type="entry name" value="Multidrug resistance protein D"/>
    <property type="match status" value="1"/>
</dbReference>
<evidence type="ECO:0000256" key="4">
    <source>
        <dbReference type="ARBA" id="ARBA00022989"/>
    </source>
</evidence>